<reference evidence="2" key="1">
    <citation type="submission" date="2020-08" db="EMBL/GenBank/DDBJ databases">
        <title>Multicomponent nature underlies the extraordinary mechanical properties of spider dragline silk.</title>
        <authorList>
            <person name="Kono N."/>
            <person name="Nakamura H."/>
            <person name="Mori M."/>
            <person name="Yoshida Y."/>
            <person name="Ohtoshi R."/>
            <person name="Malay A.D."/>
            <person name="Moran D.A.P."/>
            <person name="Tomita M."/>
            <person name="Numata K."/>
            <person name="Arakawa K."/>
        </authorList>
    </citation>
    <scope>NUCLEOTIDE SEQUENCE</scope>
</reference>
<dbReference type="EMBL" id="BMAW01107245">
    <property type="protein sequence ID" value="GFT28347.1"/>
    <property type="molecule type" value="Genomic_DNA"/>
</dbReference>
<accession>A0A8X6NRZ8</accession>
<evidence type="ECO:0000256" key="1">
    <source>
        <dbReference type="SAM" id="MobiDB-lite"/>
    </source>
</evidence>
<feature type="region of interest" description="Disordered" evidence="1">
    <location>
        <begin position="78"/>
        <end position="108"/>
    </location>
</feature>
<feature type="compositionally biased region" description="Basic and acidic residues" evidence="1">
    <location>
        <begin position="97"/>
        <end position="108"/>
    </location>
</feature>
<evidence type="ECO:0000313" key="3">
    <source>
        <dbReference type="Proteomes" id="UP000887013"/>
    </source>
</evidence>
<sequence length="108" mass="12653">MKNRHLNITPSFLAFPKIEWKILRKKTLVHRIFDNIHLRKLSTAITNEKPDYAFGNKQGNFKGRSKIAFTSNDDDYEYEREESFNSESSPPSSPLKLLRERKGVELRA</sequence>
<name>A0A8X6NRZ8_NEPPI</name>
<dbReference type="AlphaFoldDB" id="A0A8X6NRZ8"/>
<proteinExistence type="predicted"/>
<protein>
    <submittedName>
        <fullName evidence="2">Uncharacterized protein</fullName>
    </submittedName>
</protein>
<dbReference type="Proteomes" id="UP000887013">
    <property type="component" value="Unassembled WGS sequence"/>
</dbReference>
<feature type="compositionally biased region" description="Low complexity" evidence="1">
    <location>
        <begin position="85"/>
        <end position="96"/>
    </location>
</feature>
<keyword evidence="3" id="KW-1185">Reference proteome</keyword>
<comment type="caution">
    <text evidence="2">The sequence shown here is derived from an EMBL/GenBank/DDBJ whole genome shotgun (WGS) entry which is preliminary data.</text>
</comment>
<evidence type="ECO:0000313" key="2">
    <source>
        <dbReference type="EMBL" id="GFT28347.1"/>
    </source>
</evidence>
<organism evidence="2 3">
    <name type="scientific">Nephila pilipes</name>
    <name type="common">Giant wood spider</name>
    <name type="synonym">Nephila maculata</name>
    <dbReference type="NCBI Taxonomy" id="299642"/>
    <lineage>
        <taxon>Eukaryota</taxon>
        <taxon>Metazoa</taxon>
        <taxon>Ecdysozoa</taxon>
        <taxon>Arthropoda</taxon>
        <taxon>Chelicerata</taxon>
        <taxon>Arachnida</taxon>
        <taxon>Araneae</taxon>
        <taxon>Araneomorphae</taxon>
        <taxon>Entelegynae</taxon>
        <taxon>Araneoidea</taxon>
        <taxon>Nephilidae</taxon>
        <taxon>Nephila</taxon>
    </lineage>
</organism>
<gene>
    <name evidence="2" type="ORF">NPIL_156771</name>
</gene>